<name>A0AAD3TGX3_NEPGR</name>
<evidence type="ECO:0000256" key="1">
    <source>
        <dbReference type="SAM" id="Phobius"/>
    </source>
</evidence>
<dbReference type="AlphaFoldDB" id="A0AAD3TGX3"/>
<accession>A0AAD3TGX3</accession>
<comment type="caution">
    <text evidence="2">The sequence shown here is derived from an EMBL/GenBank/DDBJ whole genome shotgun (WGS) entry which is preliminary data.</text>
</comment>
<proteinExistence type="predicted"/>
<gene>
    <name evidence="2" type="ORF">Nepgr_031115</name>
</gene>
<protein>
    <submittedName>
        <fullName evidence="2">Uncharacterized protein</fullName>
    </submittedName>
</protein>
<reference evidence="2" key="1">
    <citation type="submission" date="2023-05" db="EMBL/GenBank/DDBJ databases">
        <title>Nepenthes gracilis genome sequencing.</title>
        <authorList>
            <person name="Fukushima K."/>
        </authorList>
    </citation>
    <scope>NUCLEOTIDE SEQUENCE</scope>
    <source>
        <strain evidence="2">SING2019-196</strain>
    </source>
</reference>
<keyword evidence="1" id="KW-1133">Transmembrane helix</keyword>
<keyword evidence="3" id="KW-1185">Reference proteome</keyword>
<evidence type="ECO:0000313" key="3">
    <source>
        <dbReference type="Proteomes" id="UP001279734"/>
    </source>
</evidence>
<organism evidence="2 3">
    <name type="scientific">Nepenthes gracilis</name>
    <name type="common">Slender pitcher plant</name>
    <dbReference type="NCBI Taxonomy" id="150966"/>
    <lineage>
        <taxon>Eukaryota</taxon>
        <taxon>Viridiplantae</taxon>
        <taxon>Streptophyta</taxon>
        <taxon>Embryophyta</taxon>
        <taxon>Tracheophyta</taxon>
        <taxon>Spermatophyta</taxon>
        <taxon>Magnoliopsida</taxon>
        <taxon>eudicotyledons</taxon>
        <taxon>Gunneridae</taxon>
        <taxon>Pentapetalae</taxon>
        <taxon>Caryophyllales</taxon>
        <taxon>Nepenthaceae</taxon>
        <taxon>Nepenthes</taxon>
    </lineage>
</organism>
<keyword evidence="1" id="KW-0472">Membrane</keyword>
<sequence>MLMRNIDELRKQMGASKAGVLEVSYNHGQSLLDGSSMQSCSELPGARLLVMDHIRTLTRHWLFYPRNTWSMMWGFPITGELEQKLRPPFLLTAFPLLLMAAGIDLLSKKPKRRKKKHSPSSFSHIA</sequence>
<keyword evidence="1" id="KW-0812">Transmembrane</keyword>
<feature type="transmembrane region" description="Helical" evidence="1">
    <location>
        <begin position="89"/>
        <end position="107"/>
    </location>
</feature>
<dbReference type="EMBL" id="BSYO01000036">
    <property type="protein sequence ID" value="GMH29272.1"/>
    <property type="molecule type" value="Genomic_DNA"/>
</dbReference>
<dbReference type="Proteomes" id="UP001279734">
    <property type="component" value="Unassembled WGS sequence"/>
</dbReference>
<evidence type="ECO:0000313" key="2">
    <source>
        <dbReference type="EMBL" id="GMH29272.1"/>
    </source>
</evidence>